<sequence length="251" mass="26873">MTRVFPPGATLWGARGQGWDAGAVVELLRNMWGCFGPCRWVPQWELCEHALRLQPSLHLPGRPASGSLVLGPRNTVLSGLRVIMASHGSISSLPQSSPLFRCSSGRNSFFVLWLGDIVRTRALWTCARVPLPSCQRHGGALGCKVRRRCGLFSTTSTLLLFIVCGAPKNGASMVTRFKVGFSPHNVTSTRARTPVKDGLPLLPVPSPPHKIKQKLISTGCSGPCVGRSTLAHEAGAVTTSGCSALDLEQTL</sequence>
<dbReference type="EMBL" id="JAKELL010000173">
    <property type="protein sequence ID" value="KAH8979406.1"/>
    <property type="molecule type" value="Genomic_DNA"/>
</dbReference>
<evidence type="ECO:0000313" key="2">
    <source>
        <dbReference type="Proteomes" id="UP001201163"/>
    </source>
</evidence>
<name>A0AAD4Q5E5_9AGAM</name>
<protein>
    <submittedName>
        <fullName evidence="1">Uncharacterized protein</fullName>
    </submittedName>
</protein>
<comment type="caution">
    <text evidence="1">The sequence shown here is derived from an EMBL/GenBank/DDBJ whole genome shotgun (WGS) entry which is preliminary data.</text>
</comment>
<keyword evidence="2" id="KW-1185">Reference proteome</keyword>
<dbReference type="Proteomes" id="UP001201163">
    <property type="component" value="Unassembled WGS sequence"/>
</dbReference>
<reference evidence="1" key="1">
    <citation type="submission" date="2022-01" db="EMBL/GenBank/DDBJ databases">
        <title>Comparative genomics reveals a dynamic genome evolution in the ectomycorrhizal milk-cap (Lactarius) mushrooms.</title>
        <authorList>
            <consortium name="DOE Joint Genome Institute"/>
            <person name="Lebreton A."/>
            <person name="Tang N."/>
            <person name="Kuo A."/>
            <person name="LaButti K."/>
            <person name="Drula E."/>
            <person name="Barry K."/>
            <person name="Clum A."/>
            <person name="Lipzen A."/>
            <person name="Mousain D."/>
            <person name="Ng V."/>
            <person name="Wang R."/>
            <person name="Wang X."/>
            <person name="Dai Y."/>
            <person name="Henrissat B."/>
            <person name="Grigoriev I.V."/>
            <person name="Guerin-Laguette A."/>
            <person name="Yu F."/>
            <person name="Martin F.M."/>
        </authorList>
    </citation>
    <scope>NUCLEOTIDE SEQUENCE</scope>
    <source>
        <strain evidence="1">QP</strain>
    </source>
</reference>
<proteinExistence type="predicted"/>
<gene>
    <name evidence="1" type="ORF">EDB92DRAFT_389083</name>
</gene>
<evidence type="ECO:0000313" key="1">
    <source>
        <dbReference type="EMBL" id="KAH8979406.1"/>
    </source>
</evidence>
<accession>A0AAD4Q5E5</accession>
<organism evidence="1 2">
    <name type="scientific">Lactarius akahatsu</name>
    <dbReference type="NCBI Taxonomy" id="416441"/>
    <lineage>
        <taxon>Eukaryota</taxon>
        <taxon>Fungi</taxon>
        <taxon>Dikarya</taxon>
        <taxon>Basidiomycota</taxon>
        <taxon>Agaricomycotina</taxon>
        <taxon>Agaricomycetes</taxon>
        <taxon>Russulales</taxon>
        <taxon>Russulaceae</taxon>
        <taxon>Lactarius</taxon>
    </lineage>
</organism>
<dbReference type="AlphaFoldDB" id="A0AAD4Q5E5"/>